<accession>A0A7J7H9J0</accession>
<dbReference type="PANTHER" id="PTHR47976">
    <property type="entry name" value="G-TYPE LECTIN S-RECEPTOR-LIKE SERINE/THREONINE-PROTEIN KINASE SD2-5"/>
    <property type="match status" value="1"/>
</dbReference>
<organism evidence="3 4">
    <name type="scientific">Camellia sinensis</name>
    <name type="common">Tea plant</name>
    <name type="synonym">Thea sinensis</name>
    <dbReference type="NCBI Taxonomy" id="4442"/>
    <lineage>
        <taxon>Eukaryota</taxon>
        <taxon>Viridiplantae</taxon>
        <taxon>Streptophyta</taxon>
        <taxon>Embryophyta</taxon>
        <taxon>Tracheophyta</taxon>
        <taxon>Spermatophyta</taxon>
        <taxon>Magnoliopsida</taxon>
        <taxon>eudicotyledons</taxon>
        <taxon>Gunneridae</taxon>
        <taxon>Pentapetalae</taxon>
        <taxon>asterids</taxon>
        <taxon>Ericales</taxon>
        <taxon>Theaceae</taxon>
        <taxon>Camellia</taxon>
    </lineage>
</organism>
<dbReference type="PANTHER" id="PTHR47976:SF30">
    <property type="entry name" value="RECEPTOR-LIKE SERINE_THREONINE-PROTEIN KINASE"/>
    <property type="match status" value="1"/>
</dbReference>
<evidence type="ECO:0000256" key="1">
    <source>
        <dbReference type="ARBA" id="ARBA00022729"/>
    </source>
</evidence>
<dbReference type="SUPFAM" id="SSF56112">
    <property type="entry name" value="Protein kinase-like (PK-like)"/>
    <property type="match status" value="1"/>
</dbReference>
<comment type="caution">
    <text evidence="3">The sequence shown here is derived from an EMBL/GenBank/DDBJ whole genome shotgun (WGS) entry which is preliminary data.</text>
</comment>
<reference evidence="4" key="1">
    <citation type="journal article" date="2020" name="Nat. Commun.">
        <title>Genome assembly of wild tea tree DASZ reveals pedigree and selection history of tea varieties.</title>
        <authorList>
            <person name="Zhang W."/>
            <person name="Zhang Y."/>
            <person name="Qiu H."/>
            <person name="Guo Y."/>
            <person name="Wan H."/>
            <person name="Zhang X."/>
            <person name="Scossa F."/>
            <person name="Alseekh S."/>
            <person name="Zhang Q."/>
            <person name="Wang P."/>
            <person name="Xu L."/>
            <person name="Schmidt M.H."/>
            <person name="Jia X."/>
            <person name="Li D."/>
            <person name="Zhu A."/>
            <person name="Guo F."/>
            <person name="Chen W."/>
            <person name="Ni D."/>
            <person name="Usadel B."/>
            <person name="Fernie A.R."/>
            <person name="Wen W."/>
        </authorList>
    </citation>
    <scope>NUCLEOTIDE SEQUENCE [LARGE SCALE GENOMIC DNA]</scope>
    <source>
        <strain evidence="4">cv. G240</strain>
    </source>
</reference>
<gene>
    <name evidence="3" type="ORF">HYC85_015144</name>
</gene>
<dbReference type="InterPro" id="IPR051343">
    <property type="entry name" value="G-type_lectin_kinases/EP1-like"/>
</dbReference>
<dbReference type="GO" id="GO:0004672">
    <property type="term" value="F:protein kinase activity"/>
    <property type="evidence" value="ECO:0007669"/>
    <property type="project" value="InterPro"/>
</dbReference>
<name>A0A7J7H9J0_CAMSI</name>
<dbReference type="EMBL" id="JACBKZ010000006">
    <property type="protein sequence ID" value="KAF5949187.1"/>
    <property type="molecule type" value="Genomic_DNA"/>
</dbReference>
<feature type="domain" description="Protein kinase" evidence="2">
    <location>
        <begin position="1"/>
        <end position="143"/>
    </location>
</feature>
<reference evidence="3 4" key="2">
    <citation type="submission" date="2020-07" db="EMBL/GenBank/DDBJ databases">
        <title>Genome assembly of wild tea tree DASZ reveals pedigree and selection history of tea varieties.</title>
        <authorList>
            <person name="Zhang W."/>
        </authorList>
    </citation>
    <scope>NUCLEOTIDE SEQUENCE [LARGE SCALE GENOMIC DNA]</scope>
    <source>
        <strain evidence="4">cv. G240</strain>
        <tissue evidence="3">Leaf</tissue>
    </source>
</reference>
<dbReference type="PROSITE" id="PS00108">
    <property type="entry name" value="PROTEIN_KINASE_ST"/>
    <property type="match status" value="1"/>
</dbReference>
<dbReference type="Gene3D" id="1.10.510.10">
    <property type="entry name" value="Transferase(Phosphotransferase) domain 1"/>
    <property type="match status" value="1"/>
</dbReference>
<evidence type="ECO:0000313" key="4">
    <source>
        <dbReference type="Proteomes" id="UP000593564"/>
    </source>
</evidence>
<dbReference type="InterPro" id="IPR000719">
    <property type="entry name" value="Prot_kinase_dom"/>
</dbReference>
<dbReference type="PROSITE" id="PS50011">
    <property type="entry name" value="PROTEIN_KINASE_DOM"/>
    <property type="match status" value="1"/>
</dbReference>
<keyword evidence="1" id="KW-0732">Signal</keyword>
<keyword evidence="4" id="KW-1185">Reference proteome</keyword>
<evidence type="ECO:0000259" key="2">
    <source>
        <dbReference type="PROSITE" id="PS50011"/>
    </source>
</evidence>
<protein>
    <recommendedName>
        <fullName evidence="2">Protein kinase domain-containing protein</fullName>
    </recommendedName>
</protein>
<proteinExistence type="predicted"/>
<sequence length="143" mass="16329">MSTWIHGSSKGTKSSLLGGKSRRKIIMDVAKEQTYEECRQKISHLDVKPQNIILDKYFNWKISDFKLSKVIDKDQSLIVTIMRGTQLFGSTTKWTTTTNGSVLLYLLSPFCCFHLFHCLCTLLQQCPISISISNGQVIYFLDQ</sequence>
<dbReference type="InterPro" id="IPR011009">
    <property type="entry name" value="Kinase-like_dom_sf"/>
</dbReference>
<evidence type="ECO:0000313" key="3">
    <source>
        <dbReference type="EMBL" id="KAF5949187.1"/>
    </source>
</evidence>
<dbReference type="Proteomes" id="UP000593564">
    <property type="component" value="Unassembled WGS sequence"/>
</dbReference>
<dbReference type="InterPro" id="IPR008271">
    <property type="entry name" value="Ser/Thr_kinase_AS"/>
</dbReference>
<dbReference type="GO" id="GO:0005524">
    <property type="term" value="F:ATP binding"/>
    <property type="evidence" value="ECO:0007669"/>
    <property type="project" value="InterPro"/>
</dbReference>
<dbReference type="AlphaFoldDB" id="A0A7J7H9J0"/>